<name>A0AA40ZQP8_9BACT</name>
<protein>
    <submittedName>
        <fullName evidence="3">Porin family protein</fullName>
    </submittedName>
</protein>
<gene>
    <name evidence="3" type="ORF">H6D15_01235</name>
</gene>
<sequence>MKGNNEEIVGLFRQKLGRAEMPVNDGFWEALERDLPASGIAESKRRILSPSFYRIVAAASVVLVLGMASAAFWFFSPKEEMEEAFTQVAALVPGASLDGDRLEEILPSVKEATPTTPSAGQMQPVLAASGAEEEGEQTMSVRVSIRVTQQVYGHAGRNKSGSYHAGMGGNGYHAASSAEDMPAQESTSSPQVEEKSVAKSVLKSRNWALKAYVGSSLPDGDFRMPLTTGVSVERQLGKRLSLEAGLQYNRLHDVALPEGSHTYHTLSIPVRLNVNLAGNDKVDLYAMAGGSVEKCVAGAENNSFEAEPLQLAVLAGVGVRYKLNDRFALFAEPMLTYHFDTDSSTRTLRTERPANFNLLCGVRMTY</sequence>
<dbReference type="Gene3D" id="2.40.160.20">
    <property type="match status" value="1"/>
</dbReference>
<keyword evidence="4" id="KW-1185">Reference proteome</keyword>
<accession>A0AA40ZQP8</accession>
<dbReference type="InterPro" id="IPR011250">
    <property type="entry name" value="OMP/PagP_B-barrel"/>
</dbReference>
<evidence type="ECO:0000256" key="2">
    <source>
        <dbReference type="SAM" id="Phobius"/>
    </source>
</evidence>
<feature type="transmembrane region" description="Helical" evidence="2">
    <location>
        <begin position="52"/>
        <end position="75"/>
    </location>
</feature>
<keyword evidence="2" id="KW-0472">Membrane</keyword>
<evidence type="ECO:0000256" key="1">
    <source>
        <dbReference type="SAM" id="MobiDB-lite"/>
    </source>
</evidence>
<dbReference type="Proteomes" id="UP000698924">
    <property type="component" value="Unassembled WGS sequence"/>
</dbReference>
<comment type="caution">
    <text evidence="3">The sequence shown here is derived from an EMBL/GenBank/DDBJ whole genome shotgun (WGS) entry which is preliminary data.</text>
</comment>
<dbReference type="RefSeq" id="WP_204970812.1">
    <property type="nucleotide sequence ID" value="NZ_JAAZTS010000001.1"/>
</dbReference>
<dbReference type="EMBL" id="JACJMO010000001">
    <property type="protein sequence ID" value="MBM6856237.1"/>
    <property type="molecule type" value="Genomic_DNA"/>
</dbReference>
<evidence type="ECO:0000313" key="3">
    <source>
        <dbReference type="EMBL" id="MBM6856237.1"/>
    </source>
</evidence>
<keyword evidence="2" id="KW-0812">Transmembrane</keyword>
<feature type="region of interest" description="Disordered" evidence="1">
    <location>
        <begin position="156"/>
        <end position="193"/>
    </location>
</feature>
<proteinExistence type="predicted"/>
<reference evidence="3 4" key="1">
    <citation type="journal article" date="2021" name="Sci. Rep.">
        <title>The distribution of antibiotic resistance genes in chicken gut microbiota commensals.</title>
        <authorList>
            <person name="Juricova H."/>
            <person name="Matiasovicova J."/>
            <person name="Kubasova T."/>
            <person name="Cejkova D."/>
            <person name="Rychlik I."/>
        </authorList>
    </citation>
    <scope>NUCLEOTIDE SEQUENCE [LARGE SCALE GENOMIC DNA]</scope>
    <source>
        <strain evidence="3 4">An421</strain>
    </source>
</reference>
<dbReference type="AlphaFoldDB" id="A0AA40ZQP8"/>
<organism evidence="3 4">
    <name type="scientific">Caecibacteroides pullorum</name>
    <dbReference type="NCBI Taxonomy" id="2725562"/>
    <lineage>
        <taxon>Bacteria</taxon>
        <taxon>Pseudomonadati</taxon>
        <taxon>Bacteroidota</taxon>
        <taxon>Bacteroidia</taxon>
        <taxon>Bacteroidales</taxon>
        <taxon>Bacteroidaceae</taxon>
        <taxon>Caecibacteroides</taxon>
    </lineage>
</organism>
<evidence type="ECO:0000313" key="4">
    <source>
        <dbReference type="Proteomes" id="UP000698924"/>
    </source>
</evidence>
<dbReference type="SUPFAM" id="SSF56925">
    <property type="entry name" value="OMPA-like"/>
    <property type="match status" value="1"/>
</dbReference>
<keyword evidence="2" id="KW-1133">Transmembrane helix</keyword>